<evidence type="ECO:0000256" key="1">
    <source>
        <dbReference type="ARBA" id="ARBA00023125"/>
    </source>
</evidence>
<dbReference type="InterPro" id="IPR001387">
    <property type="entry name" value="Cro/C1-type_HTH"/>
</dbReference>
<proteinExistence type="predicted"/>
<dbReference type="PANTHER" id="PTHR46558:SF4">
    <property type="entry name" value="DNA-BIDING PHAGE PROTEIN"/>
    <property type="match status" value="1"/>
</dbReference>
<name>A0AA86MMD8_9CLOT</name>
<dbReference type="GO" id="GO:0003677">
    <property type="term" value="F:DNA binding"/>
    <property type="evidence" value="ECO:0007669"/>
    <property type="project" value="UniProtKB-KW"/>
</dbReference>
<reference evidence="3" key="1">
    <citation type="submission" date="2021-10" db="EMBL/GenBank/DDBJ databases">
        <authorList>
            <person name="Mesa V."/>
        </authorList>
    </citation>
    <scope>NUCLEOTIDE SEQUENCE</scope>
    <source>
        <strain evidence="3">CC3_PB</strain>
    </source>
</reference>
<feature type="domain" description="HTH cro/C1-type" evidence="2">
    <location>
        <begin position="5"/>
        <end position="60"/>
    </location>
</feature>
<dbReference type="Pfam" id="PF01381">
    <property type="entry name" value="HTH_3"/>
    <property type="match status" value="1"/>
</dbReference>
<comment type="caution">
    <text evidence="3">The sequence shown here is derived from an EMBL/GenBank/DDBJ whole genome shotgun (WGS) entry which is preliminary data.</text>
</comment>
<dbReference type="AlphaFoldDB" id="A0AA86MMD8"/>
<gene>
    <name evidence="4" type="ORF">CNEO2_1240003</name>
    <name evidence="3" type="ORF">CNEO_42024</name>
</gene>
<dbReference type="RefSeq" id="WP_125150157.1">
    <property type="nucleotide sequence ID" value="NZ_CAKJVE010000004.1"/>
</dbReference>
<dbReference type="Proteomes" id="UP001189143">
    <property type="component" value="Unassembled WGS sequence"/>
</dbReference>
<dbReference type="Proteomes" id="UP000789738">
    <property type="component" value="Unassembled WGS sequence"/>
</dbReference>
<accession>A0AA86MMD8</accession>
<reference evidence="4" key="2">
    <citation type="submission" date="2022-10" db="EMBL/GenBank/DDBJ databases">
        <authorList>
            <person name="Aires J."/>
            <person name="Mesa V."/>
        </authorList>
    </citation>
    <scope>NUCLEOTIDE SEQUENCE</scope>
    <source>
        <strain evidence="4">Clostridium neonatale JD116</strain>
    </source>
</reference>
<dbReference type="InterPro" id="IPR010982">
    <property type="entry name" value="Lambda_DNA-bd_dom_sf"/>
</dbReference>
<dbReference type="PANTHER" id="PTHR46558">
    <property type="entry name" value="TRACRIPTIONAL REGULATORY PROTEIN-RELATED-RELATED"/>
    <property type="match status" value="1"/>
</dbReference>
<dbReference type="CDD" id="cd00093">
    <property type="entry name" value="HTH_XRE"/>
    <property type="match status" value="1"/>
</dbReference>
<evidence type="ECO:0000313" key="5">
    <source>
        <dbReference type="Proteomes" id="UP000789738"/>
    </source>
</evidence>
<dbReference type="Gene3D" id="1.10.260.40">
    <property type="entry name" value="lambda repressor-like DNA-binding domains"/>
    <property type="match status" value="1"/>
</dbReference>
<dbReference type="SUPFAM" id="SSF47413">
    <property type="entry name" value="lambda repressor-like DNA-binding domains"/>
    <property type="match status" value="1"/>
</dbReference>
<sequence length="72" mass="8507">MYIKLKKLREDKGITQDEMAELLGYRHKSGYSKLENGERKMSIEQAKLISDFFNMSIEDIFFNNKVNKLTTQ</sequence>
<dbReference type="SMART" id="SM00530">
    <property type="entry name" value="HTH_XRE"/>
    <property type="match status" value="1"/>
</dbReference>
<organism evidence="3 5">
    <name type="scientific">Clostridium neonatale</name>
    <dbReference type="NCBI Taxonomy" id="137838"/>
    <lineage>
        <taxon>Bacteria</taxon>
        <taxon>Bacillati</taxon>
        <taxon>Bacillota</taxon>
        <taxon>Clostridia</taxon>
        <taxon>Eubacteriales</taxon>
        <taxon>Clostridiaceae</taxon>
        <taxon>Clostridium</taxon>
    </lineage>
</organism>
<evidence type="ECO:0000313" key="3">
    <source>
        <dbReference type="EMBL" id="CAG9705726.1"/>
    </source>
</evidence>
<keyword evidence="1 3" id="KW-0238">DNA-binding</keyword>
<dbReference type="EMBL" id="CAKJVE010000004">
    <property type="protein sequence ID" value="CAG9705726.1"/>
    <property type="molecule type" value="Genomic_DNA"/>
</dbReference>
<dbReference type="EMBL" id="CAMTCP010000027">
    <property type="protein sequence ID" value="CAI3541244.1"/>
    <property type="molecule type" value="Genomic_DNA"/>
</dbReference>
<evidence type="ECO:0000259" key="2">
    <source>
        <dbReference type="PROSITE" id="PS50943"/>
    </source>
</evidence>
<dbReference type="PROSITE" id="PS50943">
    <property type="entry name" value="HTH_CROC1"/>
    <property type="match status" value="1"/>
</dbReference>
<protein>
    <submittedName>
        <fullName evidence="3">DNA-binding protein</fullName>
    </submittedName>
</protein>
<evidence type="ECO:0000313" key="4">
    <source>
        <dbReference type="EMBL" id="CAI3541244.1"/>
    </source>
</evidence>